<comment type="caution">
    <text evidence="10">The sequence shown here is derived from an EMBL/GenBank/DDBJ whole genome shotgun (WGS) entry which is preliminary data.</text>
</comment>
<dbReference type="Pfam" id="PF07282">
    <property type="entry name" value="Cas12f1-like_TNB"/>
    <property type="match status" value="1"/>
</dbReference>
<keyword evidence="2" id="KW-0815">Transposition</keyword>
<evidence type="ECO:0000259" key="9">
    <source>
        <dbReference type="Pfam" id="PF12323"/>
    </source>
</evidence>
<dbReference type="EMBL" id="JACHES010000002">
    <property type="protein sequence ID" value="MBB6175806.1"/>
    <property type="molecule type" value="Genomic_DNA"/>
</dbReference>
<evidence type="ECO:0000256" key="1">
    <source>
        <dbReference type="ARBA" id="ARBA00008761"/>
    </source>
</evidence>
<accession>A0A7X0D9I1</accession>
<keyword evidence="5" id="KW-0238">DNA-binding</keyword>
<dbReference type="InterPro" id="IPR021027">
    <property type="entry name" value="Transposase_put_HTH"/>
</dbReference>
<gene>
    <name evidence="10" type="ORF">HNQ82_000617</name>
</gene>
<protein>
    <submittedName>
        <fullName evidence="10">Putative transposase</fullName>
    </submittedName>
</protein>
<dbReference type="GO" id="GO:0006310">
    <property type="term" value="P:DNA recombination"/>
    <property type="evidence" value="ECO:0007669"/>
    <property type="project" value="UniProtKB-KW"/>
</dbReference>
<evidence type="ECO:0000256" key="5">
    <source>
        <dbReference type="ARBA" id="ARBA00023125"/>
    </source>
</evidence>
<dbReference type="NCBIfam" id="NF040570">
    <property type="entry name" value="guided_TnpB"/>
    <property type="match status" value="1"/>
</dbReference>
<dbReference type="Pfam" id="PF01385">
    <property type="entry name" value="OrfB_IS605"/>
    <property type="match status" value="1"/>
</dbReference>
<comment type="similarity">
    <text evidence="1">In the C-terminal section; belongs to the transposase 35 family.</text>
</comment>
<organism evidence="10 11">
    <name type="scientific">Anoxybacillus tengchongensis</name>
    <dbReference type="NCBI Taxonomy" id="576944"/>
    <lineage>
        <taxon>Bacteria</taxon>
        <taxon>Bacillati</taxon>
        <taxon>Bacillota</taxon>
        <taxon>Bacilli</taxon>
        <taxon>Bacillales</taxon>
        <taxon>Anoxybacillaceae</taxon>
        <taxon>Anoxybacillus</taxon>
    </lineage>
</organism>
<evidence type="ECO:0000256" key="2">
    <source>
        <dbReference type="ARBA" id="ARBA00022578"/>
    </source>
</evidence>
<evidence type="ECO:0000313" key="10">
    <source>
        <dbReference type="EMBL" id="MBB6175806.1"/>
    </source>
</evidence>
<reference evidence="10 11" key="1">
    <citation type="submission" date="2020-08" db="EMBL/GenBank/DDBJ databases">
        <title>Genomic Encyclopedia of Type Strains, Phase IV (KMG-IV): sequencing the most valuable type-strain genomes for metagenomic binning, comparative biology and taxonomic classification.</title>
        <authorList>
            <person name="Goeker M."/>
        </authorList>
    </citation>
    <scope>NUCLEOTIDE SEQUENCE [LARGE SCALE GENOMIC DNA]</scope>
    <source>
        <strain evidence="10 11">DSM 23211</strain>
    </source>
</reference>
<dbReference type="GO" id="GO:0046872">
    <property type="term" value="F:metal ion binding"/>
    <property type="evidence" value="ECO:0007669"/>
    <property type="project" value="UniProtKB-KW"/>
</dbReference>
<name>A0A7X0D9I1_9BACL</name>
<dbReference type="AlphaFoldDB" id="A0A7X0D9I1"/>
<dbReference type="Proteomes" id="UP000523528">
    <property type="component" value="Unassembled WGS sequence"/>
</dbReference>
<dbReference type="Pfam" id="PF12323">
    <property type="entry name" value="HTH_OrfB_IS605"/>
    <property type="match status" value="1"/>
</dbReference>
<keyword evidence="3" id="KW-0479">Metal-binding</keyword>
<proteinExistence type="inferred from homology"/>
<feature type="domain" description="Probable transposase IS891/IS1136/IS1341" evidence="7">
    <location>
        <begin position="190"/>
        <end position="307"/>
    </location>
</feature>
<sequence length="394" mass="46176">MIKTYQVMLLPNNKQKTKLFECAGVARWAYNFALAQQQENYKNGGKFLSDGEIRKRLTKLKQTKEYRWLNNYSNNITKQAIKDACQAYKNFFAGRAKFPKFKTKKRIRPSFYQDTAKIKVTDTHVKLEKLTSSKKKNKQTFNWIRLAERGRIPHGTHVTYVNPRIMFDGLHWFLTVGVEEAEGKHDTYSEGIGIDLGVKSLATVSNGMTFPNINQTPKVKRLEKQIKRMQRQISRKYEKNKTKTEGGEFRYRKTENIKKLEFLVLKKRRRLKNIQLNHTHHVTTTLVKAKPAYVVMEDLNAIGMLKNRKLSKAIQQQTFHEFKRQMMYKCAWHGIKLIVADRFYPSSKKCSRCGHVKDHLSLSERTYRCEACGIEIDRDLNASINLKQYAESMM</sequence>
<dbReference type="InterPro" id="IPR010095">
    <property type="entry name" value="Cas12f1-like_TNB"/>
</dbReference>
<evidence type="ECO:0000256" key="4">
    <source>
        <dbReference type="ARBA" id="ARBA00022833"/>
    </source>
</evidence>
<evidence type="ECO:0000256" key="3">
    <source>
        <dbReference type="ARBA" id="ARBA00022723"/>
    </source>
</evidence>
<dbReference type="InterPro" id="IPR001959">
    <property type="entry name" value="Transposase"/>
</dbReference>
<dbReference type="RefSeq" id="WP_183247056.1">
    <property type="nucleotide sequence ID" value="NZ_JACHES010000002.1"/>
</dbReference>
<keyword evidence="11" id="KW-1185">Reference proteome</keyword>
<evidence type="ECO:0000256" key="6">
    <source>
        <dbReference type="ARBA" id="ARBA00023172"/>
    </source>
</evidence>
<feature type="domain" description="Cas12f1-like TNB" evidence="8">
    <location>
        <begin position="319"/>
        <end position="386"/>
    </location>
</feature>
<dbReference type="NCBIfam" id="TIGR01766">
    <property type="entry name" value="IS200/IS605 family accessory protein TnpB-like domain"/>
    <property type="match status" value="1"/>
</dbReference>
<feature type="domain" description="Transposase putative helix-turn-helix" evidence="9">
    <location>
        <begin position="1"/>
        <end position="46"/>
    </location>
</feature>
<dbReference type="GO" id="GO:0003677">
    <property type="term" value="F:DNA binding"/>
    <property type="evidence" value="ECO:0007669"/>
    <property type="project" value="UniProtKB-KW"/>
</dbReference>
<keyword evidence="4" id="KW-0862">Zinc</keyword>
<dbReference type="GO" id="GO:0032196">
    <property type="term" value="P:transposition"/>
    <property type="evidence" value="ECO:0007669"/>
    <property type="project" value="UniProtKB-KW"/>
</dbReference>
<keyword evidence="6" id="KW-0233">DNA recombination</keyword>
<evidence type="ECO:0000259" key="7">
    <source>
        <dbReference type="Pfam" id="PF01385"/>
    </source>
</evidence>
<evidence type="ECO:0000313" key="11">
    <source>
        <dbReference type="Proteomes" id="UP000523528"/>
    </source>
</evidence>
<evidence type="ECO:0000259" key="8">
    <source>
        <dbReference type="Pfam" id="PF07282"/>
    </source>
</evidence>